<accession>A0A6A6A9J4</accession>
<reference evidence="2" key="1">
    <citation type="journal article" date="2020" name="Stud. Mycol.">
        <title>101 Dothideomycetes genomes: a test case for predicting lifestyles and emergence of pathogens.</title>
        <authorList>
            <person name="Haridas S."/>
            <person name="Albert R."/>
            <person name="Binder M."/>
            <person name="Bloem J."/>
            <person name="Labutti K."/>
            <person name="Salamov A."/>
            <person name="Andreopoulos B."/>
            <person name="Baker S."/>
            <person name="Barry K."/>
            <person name="Bills G."/>
            <person name="Bluhm B."/>
            <person name="Cannon C."/>
            <person name="Castanera R."/>
            <person name="Culley D."/>
            <person name="Daum C."/>
            <person name="Ezra D."/>
            <person name="Gonzalez J."/>
            <person name="Henrissat B."/>
            <person name="Kuo A."/>
            <person name="Liang C."/>
            <person name="Lipzen A."/>
            <person name="Lutzoni F."/>
            <person name="Magnuson J."/>
            <person name="Mondo S."/>
            <person name="Nolan M."/>
            <person name="Ohm R."/>
            <person name="Pangilinan J."/>
            <person name="Park H.-J."/>
            <person name="Ramirez L."/>
            <person name="Alfaro M."/>
            <person name="Sun H."/>
            <person name="Tritt A."/>
            <person name="Yoshinaga Y."/>
            <person name="Zwiers L.-H."/>
            <person name="Turgeon B."/>
            <person name="Goodwin S."/>
            <person name="Spatafora J."/>
            <person name="Crous P."/>
            <person name="Grigoriev I."/>
        </authorList>
    </citation>
    <scope>NUCLEOTIDE SEQUENCE</scope>
    <source>
        <strain evidence="2">CBS 119687</strain>
    </source>
</reference>
<keyword evidence="3" id="KW-1185">Reference proteome</keyword>
<keyword evidence="1" id="KW-0472">Membrane</keyword>
<gene>
    <name evidence="2" type="ORF">P153DRAFT_398132</name>
</gene>
<dbReference type="EMBL" id="ML977510">
    <property type="protein sequence ID" value="KAF2127507.1"/>
    <property type="molecule type" value="Genomic_DNA"/>
</dbReference>
<protein>
    <submittedName>
        <fullName evidence="2">Uncharacterized protein</fullName>
    </submittedName>
</protein>
<dbReference type="AlphaFoldDB" id="A0A6A6A9J4"/>
<name>A0A6A6A9J4_9PLEO</name>
<dbReference type="Proteomes" id="UP000799771">
    <property type="component" value="Unassembled WGS sequence"/>
</dbReference>
<dbReference type="GeneID" id="54412045"/>
<organism evidence="2 3">
    <name type="scientific">Dothidotthia symphoricarpi CBS 119687</name>
    <dbReference type="NCBI Taxonomy" id="1392245"/>
    <lineage>
        <taxon>Eukaryota</taxon>
        <taxon>Fungi</taxon>
        <taxon>Dikarya</taxon>
        <taxon>Ascomycota</taxon>
        <taxon>Pezizomycotina</taxon>
        <taxon>Dothideomycetes</taxon>
        <taxon>Pleosporomycetidae</taxon>
        <taxon>Pleosporales</taxon>
        <taxon>Dothidotthiaceae</taxon>
        <taxon>Dothidotthia</taxon>
    </lineage>
</organism>
<feature type="transmembrane region" description="Helical" evidence="1">
    <location>
        <begin position="87"/>
        <end position="108"/>
    </location>
</feature>
<dbReference type="RefSeq" id="XP_033521896.1">
    <property type="nucleotide sequence ID" value="XM_033671613.1"/>
</dbReference>
<proteinExistence type="predicted"/>
<evidence type="ECO:0000313" key="2">
    <source>
        <dbReference type="EMBL" id="KAF2127507.1"/>
    </source>
</evidence>
<sequence length="128" mass="14205">MASAFIHLIIKLPTSSITFDSFRPRHHLAFQFPQPATRPYQTSMSTVASIVATASPPIIFRNPTQIMEPNTHSTKNGSQDAANMSEAVFAGLALLVALIALVVALLHLRHERNKRRQTYEVQVELAEL</sequence>
<keyword evidence="1" id="KW-0812">Transmembrane</keyword>
<evidence type="ECO:0000256" key="1">
    <source>
        <dbReference type="SAM" id="Phobius"/>
    </source>
</evidence>
<evidence type="ECO:0000313" key="3">
    <source>
        <dbReference type="Proteomes" id="UP000799771"/>
    </source>
</evidence>
<keyword evidence="1" id="KW-1133">Transmembrane helix</keyword>